<evidence type="ECO:0000313" key="2">
    <source>
        <dbReference type="Proteomes" id="UP000515808"/>
    </source>
</evidence>
<protein>
    <submittedName>
        <fullName evidence="1">Group III truncated hemoglobin</fullName>
    </submittedName>
</protein>
<dbReference type="Proteomes" id="UP000515808">
    <property type="component" value="Chromosome"/>
</dbReference>
<proteinExistence type="predicted"/>
<dbReference type="EMBL" id="CP060695">
    <property type="protein sequence ID" value="QNM85793.1"/>
    <property type="molecule type" value="Genomic_DNA"/>
</dbReference>
<gene>
    <name evidence="1" type="ORF">H9W90_01350</name>
</gene>
<dbReference type="InterPro" id="IPR012292">
    <property type="entry name" value="Globin/Proto"/>
</dbReference>
<dbReference type="KEGG" id="ppec:H9W90_01350"/>
<dbReference type="Gene3D" id="1.10.490.10">
    <property type="entry name" value="Globins"/>
    <property type="match status" value="1"/>
</dbReference>
<reference evidence="1 2" key="1">
    <citation type="submission" date="2020-08" db="EMBL/GenBank/DDBJ databases">
        <title>Polaribacter sp. L12M9 isolated from gut of the Korean scallop.</title>
        <authorList>
            <person name="Jeong Y.S."/>
        </authorList>
    </citation>
    <scope>NUCLEOTIDE SEQUENCE [LARGE SCALE GENOMIC DNA]</scope>
    <source>
        <strain evidence="1 2">L12M9</strain>
    </source>
</reference>
<dbReference type="InterPro" id="IPR009050">
    <property type="entry name" value="Globin-like_sf"/>
</dbReference>
<dbReference type="GO" id="GO:0020037">
    <property type="term" value="F:heme binding"/>
    <property type="evidence" value="ECO:0007669"/>
    <property type="project" value="InterPro"/>
</dbReference>
<name>A0A7G9LAZ4_9FLAO</name>
<dbReference type="CDD" id="cd08916">
    <property type="entry name" value="TrHb3_P"/>
    <property type="match status" value="1"/>
</dbReference>
<keyword evidence="2" id="KW-1185">Reference proteome</keyword>
<dbReference type="GO" id="GO:0019825">
    <property type="term" value="F:oxygen binding"/>
    <property type="evidence" value="ECO:0007669"/>
    <property type="project" value="InterPro"/>
</dbReference>
<organism evidence="1 2">
    <name type="scientific">Polaribacter pectinis</name>
    <dbReference type="NCBI Taxonomy" id="2738844"/>
    <lineage>
        <taxon>Bacteria</taxon>
        <taxon>Pseudomonadati</taxon>
        <taxon>Bacteroidota</taxon>
        <taxon>Flavobacteriia</taxon>
        <taxon>Flavobacteriales</taxon>
        <taxon>Flavobacteriaceae</taxon>
    </lineage>
</organism>
<evidence type="ECO:0000313" key="1">
    <source>
        <dbReference type="EMBL" id="QNM85793.1"/>
    </source>
</evidence>
<dbReference type="AlphaFoldDB" id="A0A7G9LAZ4"/>
<sequence length="127" mass="15162">MKPDISSRKDIKFIITKFYDLLLVDEKMIPFFEDIVSQNHLEEHLEVISDFWNDILFDTATYKNNTMQKHLDKNAFVKFQKEHFTIWTSYLFETIDANFDGEISHNMKNRARSIGTVMQLKMGLYKD</sequence>
<dbReference type="RefSeq" id="WP_187482695.1">
    <property type="nucleotide sequence ID" value="NZ_CP060695.1"/>
</dbReference>
<accession>A0A7G9LAZ4</accession>
<dbReference type="SUPFAM" id="SSF46458">
    <property type="entry name" value="Globin-like"/>
    <property type="match status" value="1"/>
</dbReference>